<comment type="similarity">
    <text evidence="2">Belongs to the thiamine-monophosphate kinase family.</text>
</comment>
<feature type="binding site" evidence="2">
    <location>
        <position position="39"/>
    </location>
    <ligand>
        <name>Mg(2+)</name>
        <dbReference type="ChEBI" id="CHEBI:18420"/>
        <label>4</label>
    </ligand>
</feature>
<keyword evidence="2" id="KW-0067">ATP-binding</keyword>
<comment type="pathway">
    <text evidence="2">Cofactor biosynthesis; thiamine diphosphate biosynthesis; thiamine diphosphate from thiamine phosphate: step 1/1.</text>
</comment>
<keyword evidence="2" id="KW-0808">Transferase</keyword>
<dbReference type="HAMAP" id="MF_02128">
    <property type="entry name" value="TMP_kinase"/>
    <property type="match status" value="1"/>
</dbReference>
<feature type="binding site" evidence="2">
    <location>
        <position position="216"/>
    </location>
    <ligand>
        <name>Mg(2+)</name>
        <dbReference type="ChEBI" id="CHEBI:18420"/>
        <label>5</label>
    </ligand>
</feature>
<feature type="domain" description="PurM-like C-terminal" evidence="5">
    <location>
        <begin position="202"/>
        <end position="308"/>
    </location>
</feature>
<dbReference type="Proteomes" id="UP001162891">
    <property type="component" value="Chromosome"/>
</dbReference>
<dbReference type="PANTHER" id="PTHR30270">
    <property type="entry name" value="THIAMINE-MONOPHOSPHATE KINASE"/>
    <property type="match status" value="1"/>
</dbReference>
<dbReference type="InterPro" id="IPR036921">
    <property type="entry name" value="PurM-like_N_sf"/>
</dbReference>
<accession>A0ABM7WVD2</accession>
<feature type="binding site" evidence="2">
    <location>
        <position position="54"/>
    </location>
    <ligand>
        <name>Mg(2+)</name>
        <dbReference type="ChEBI" id="CHEBI:18420"/>
        <label>4</label>
    </ligand>
</feature>
<comment type="function">
    <text evidence="2">Catalyzes the ATP-dependent phosphorylation of thiamine-monophosphate (TMP) to form thiamine-pyrophosphate (TPP), the active form of vitamin B1.</text>
</comment>
<proteinExistence type="inferred from homology"/>
<dbReference type="GO" id="GO:0016301">
    <property type="term" value="F:kinase activity"/>
    <property type="evidence" value="ECO:0007669"/>
    <property type="project" value="UniProtKB-KW"/>
</dbReference>
<keyword evidence="2" id="KW-0479">Metal-binding</keyword>
<evidence type="ECO:0000259" key="5">
    <source>
        <dbReference type="Pfam" id="PF02769"/>
    </source>
</evidence>
<feature type="binding site" evidence="2">
    <location>
        <position position="63"/>
    </location>
    <ligand>
        <name>substrate</name>
    </ligand>
</feature>
<dbReference type="SUPFAM" id="SSF55326">
    <property type="entry name" value="PurM N-terminal domain-like"/>
    <property type="match status" value="1"/>
</dbReference>
<keyword evidence="2 6" id="KW-0418">Kinase</keyword>
<dbReference type="PANTHER" id="PTHR30270:SF0">
    <property type="entry name" value="THIAMINE-MONOPHOSPHATE KINASE"/>
    <property type="match status" value="1"/>
</dbReference>
<dbReference type="CDD" id="cd02194">
    <property type="entry name" value="ThiL"/>
    <property type="match status" value="1"/>
</dbReference>
<dbReference type="InterPro" id="IPR016188">
    <property type="entry name" value="PurM-like_N"/>
</dbReference>
<dbReference type="PIRSF" id="PIRSF005303">
    <property type="entry name" value="Thiam_monoph_kin"/>
    <property type="match status" value="1"/>
</dbReference>
<name>A0ABM7WVD2_9BACT</name>
<feature type="binding site" evidence="2">
    <location>
        <position position="215"/>
    </location>
    <ligand>
        <name>ATP</name>
        <dbReference type="ChEBI" id="CHEBI:30616"/>
    </ligand>
</feature>
<feature type="binding site" evidence="2">
    <location>
        <begin position="131"/>
        <end position="132"/>
    </location>
    <ligand>
        <name>ATP</name>
        <dbReference type="ChEBI" id="CHEBI:30616"/>
    </ligand>
</feature>
<evidence type="ECO:0000313" key="7">
    <source>
        <dbReference type="Proteomes" id="UP001162891"/>
    </source>
</evidence>
<feature type="binding site" evidence="2">
    <location>
        <position position="84"/>
    </location>
    <ligand>
        <name>Mg(2+)</name>
        <dbReference type="ChEBI" id="CHEBI:18420"/>
        <label>4</label>
    </ligand>
</feature>
<reference evidence="7" key="1">
    <citation type="journal article" date="2022" name="Int. J. Syst. Evol. Microbiol.">
        <title>Anaeromyxobacter oryzae sp. nov., Anaeromyxobacter diazotrophicus sp. nov. and Anaeromyxobacter paludicola sp. nov., isolated from paddy soils.</title>
        <authorList>
            <person name="Itoh H."/>
            <person name="Xu Z."/>
            <person name="Mise K."/>
            <person name="Masuda Y."/>
            <person name="Ushijima N."/>
            <person name="Hayakawa C."/>
            <person name="Shiratori Y."/>
            <person name="Senoo K."/>
        </authorList>
    </citation>
    <scope>NUCLEOTIDE SEQUENCE [LARGE SCALE GENOMIC DNA]</scope>
    <source>
        <strain evidence="7">Red232</strain>
    </source>
</reference>
<dbReference type="InterPro" id="IPR010918">
    <property type="entry name" value="PurM-like_C_dom"/>
</dbReference>
<feature type="domain" description="PurM-like N-terminal" evidence="4">
    <location>
        <begin position="37"/>
        <end position="149"/>
    </location>
</feature>
<keyword evidence="7" id="KW-1185">Reference proteome</keyword>
<dbReference type="Pfam" id="PF02769">
    <property type="entry name" value="AIRS_C"/>
    <property type="match status" value="1"/>
</dbReference>
<feature type="binding site" evidence="2">
    <location>
        <position position="84"/>
    </location>
    <ligand>
        <name>Mg(2+)</name>
        <dbReference type="ChEBI" id="CHEBI:18420"/>
        <label>3</label>
    </ligand>
</feature>
<evidence type="ECO:0000256" key="1">
    <source>
        <dbReference type="ARBA" id="ARBA00022977"/>
    </source>
</evidence>
<feature type="binding site" evidence="2">
    <location>
        <position position="56"/>
    </location>
    <ligand>
        <name>Mg(2+)</name>
        <dbReference type="ChEBI" id="CHEBI:18420"/>
        <label>1</label>
    </ligand>
</feature>
<dbReference type="Pfam" id="PF00586">
    <property type="entry name" value="AIRS"/>
    <property type="match status" value="1"/>
</dbReference>
<organism evidence="6 7">
    <name type="scientific">Anaeromyxobacter oryzae</name>
    <dbReference type="NCBI Taxonomy" id="2918170"/>
    <lineage>
        <taxon>Bacteria</taxon>
        <taxon>Pseudomonadati</taxon>
        <taxon>Myxococcota</taxon>
        <taxon>Myxococcia</taxon>
        <taxon>Myxococcales</taxon>
        <taxon>Cystobacterineae</taxon>
        <taxon>Anaeromyxobacteraceae</taxon>
        <taxon>Anaeromyxobacter</taxon>
    </lineage>
</organism>
<evidence type="ECO:0000259" key="4">
    <source>
        <dbReference type="Pfam" id="PF00586"/>
    </source>
</evidence>
<feature type="binding site" evidence="2">
    <location>
        <position position="132"/>
    </location>
    <ligand>
        <name>Mg(2+)</name>
        <dbReference type="ChEBI" id="CHEBI:18420"/>
        <label>1</label>
    </ligand>
</feature>
<comment type="miscellaneous">
    <text evidence="2">Reaction mechanism of ThiL seems to utilize a direct, inline transfer of the gamma-phosphate of ATP to TMP rather than a phosphorylated enzyme intermediate.</text>
</comment>
<keyword evidence="1 2" id="KW-0784">Thiamine biosynthesis</keyword>
<feature type="binding site" evidence="2">
    <location>
        <position position="267"/>
    </location>
    <ligand>
        <name>substrate</name>
    </ligand>
</feature>
<dbReference type="EC" id="2.7.4.16" evidence="2"/>
<keyword evidence="2" id="KW-0547">Nucleotide-binding</keyword>
<comment type="catalytic activity">
    <reaction evidence="2">
        <text>thiamine phosphate + ATP = thiamine diphosphate + ADP</text>
        <dbReference type="Rhea" id="RHEA:15913"/>
        <dbReference type="ChEBI" id="CHEBI:30616"/>
        <dbReference type="ChEBI" id="CHEBI:37575"/>
        <dbReference type="ChEBI" id="CHEBI:58937"/>
        <dbReference type="ChEBI" id="CHEBI:456216"/>
        <dbReference type="EC" id="2.7.4.16"/>
    </reaction>
</comment>
<gene>
    <name evidence="2 6" type="primary">thiL</name>
    <name evidence="6" type="ORF">AMOR_24670</name>
</gene>
<dbReference type="InterPro" id="IPR006283">
    <property type="entry name" value="ThiL-like"/>
</dbReference>
<dbReference type="SUPFAM" id="SSF56042">
    <property type="entry name" value="PurM C-terminal domain-like"/>
    <property type="match status" value="1"/>
</dbReference>
<sequence>MARRPYRAAPKGGEFALIDRFTRALPQGGEGVVLGIGDDAAVLRAPAGEDLVATVDAVVEGVHFDARHAPADVGWKALAVNLSDLAAMGARPLWALVALGVPLGTPEARLAGVARGLAACARRHRIAVAGGNVSRAAELSLTVTVLGAVEPGRALTRSGAAAGDLVAVSGTFGEASLGLRPGAPPAFTRRQRRPAPRLALGRALAGIASAALDVSDGLVQDLGHLCAASGVGAIVDAVAVPVSGAYRRAVAGAPPEDALAPALTGGEDYELVVAIPPARLPEAEAAARATRTPLTVVGRLVRGRAVRVVGPDGRELPLPAGHDHLRAPPPSLTSRRGRLGSTRRRR</sequence>
<dbReference type="RefSeq" id="WP_248361511.1">
    <property type="nucleotide sequence ID" value="NZ_AP025591.1"/>
</dbReference>
<evidence type="ECO:0000256" key="2">
    <source>
        <dbReference type="HAMAP-Rule" id="MF_02128"/>
    </source>
</evidence>
<feature type="binding site" evidence="2">
    <location>
        <position position="84"/>
    </location>
    <ligand>
        <name>Mg(2+)</name>
        <dbReference type="ChEBI" id="CHEBI:18420"/>
        <label>2</label>
    </ligand>
</feature>
<dbReference type="NCBIfam" id="TIGR01379">
    <property type="entry name" value="thiL"/>
    <property type="match status" value="1"/>
</dbReference>
<dbReference type="InterPro" id="IPR036676">
    <property type="entry name" value="PurM-like_C_sf"/>
</dbReference>
<keyword evidence="2" id="KW-0460">Magnesium</keyword>
<feature type="compositionally biased region" description="Basic residues" evidence="3">
    <location>
        <begin position="335"/>
        <end position="346"/>
    </location>
</feature>
<feature type="binding site" evidence="2">
    <location>
        <position position="157"/>
    </location>
    <ligand>
        <name>ATP</name>
        <dbReference type="ChEBI" id="CHEBI:30616"/>
    </ligand>
</feature>
<feature type="binding site" evidence="2">
    <location>
        <position position="39"/>
    </location>
    <ligand>
        <name>Mg(2+)</name>
        <dbReference type="ChEBI" id="CHEBI:18420"/>
        <label>3</label>
    </ligand>
</feature>
<comment type="caution">
    <text evidence="2">Lacks conserved residue(s) required for the propagation of feature annotation.</text>
</comment>
<feature type="binding site" evidence="2">
    <location>
        <position position="56"/>
    </location>
    <ligand>
        <name>Mg(2+)</name>
        <dbReference type="ChEBI" id="CHEBI:18420"/>
        <label>2</label>
    </ligand>
</feature>
<dbReference type="EMBL" id="AP025591">
    <property type="protein sequence ID" value="BDG03471.1"/>
    <property type="molecule type" value="Genomic_DNA"/>
</dbReference>
<protein>
    <recommendedName>
        <fullName evidence="2">Thiamine-monophosphate kinase</fullName>
        <shortName evidence="2">TMP kinase</shortName>
        <shortName evidence="2">Thiamine-phosphate kinase</shortName>
        <ecNumber evidence="2">2.7.4.16</ecNumber>
    </recommendedName>
</protein>
<feature type="region of interest" description="Disordered" evidence="3">
    <location>
        <begin position="311"/>
        <end position="346"/>
    </location>
</feature>
<evidence type="ECO:0000313" key="6">
    <source>
        <dbReference type="EMBL" id="BDG03471.1"/>
    </source>
</evidence>
<dbReference type="Gene3D" id="3.90.650.10">
    <property type="entry name" value="PurM-like C-terminal domain"/>
    <property type="match status" value="1"/>
</dbReference>
<dbReference type="Gene3D" id="3.30.1330.10">
    <property type="entry name" value="PurM-like, N-terminal domain"/>
    <property type="match status" value="1"/>
</dbReference>
<feature type="binding site" evidence="2">
    <location>
        <position position="213"/>
    </location>
    <ligand>
        <name>Mg(2+)</name>
        <dbReference type="ChEBI" id="CHEBI:18420"/>
        <label>3</label>
    </ligand>
</feature>
<evidence type="ECO:0000256" key="3">
    <source>
        <dbReference type="SAM" id="MobiDB-lite"/>
    </source>
</evidence>